<reference evidence="8 9" key="1">
    <citation type="submission" date="2023-03" db="EMBL/GenBank/DDBJ databases">
        <title>Novosphingobium cyanobacteriorum sp. nov., isolated from a eutrophic reservoir during the Microcystis bloom period.</title>
        <authorList>
            <person name="Kang M."/>
            <person name="Le V."/>
            <person name="Ko S.-R."/>
            <person name="Lee S.-A."/>
            <person name="Ahn C.-Y."/>
        </authorList>
    </citation>
    <scope>NUCLEOTIDE SEQUENCE [LARGE SCALE GENOMIC DNA]</scope>
    <source>
        <strain evidence="8 9">HBC54</strain>
    </source>
</reference>
<dbReference type="PANTHER" id="PTHR43300">
    <property type="entry name" value="ACETYLTRANSFERASE"/>
    <property type="match status" value="1"/>
</dbReference>
<keyword evidence="5" id="KW-0220">Diaminopimelate biosynthesis</keyword>
<keyword evidence="2" id="KW-0028">Amino-acid biosynthesis</keyword>
<keyword evidence="3" id="KW-0808">Transferase</keyword>
<dbReference type="CDD" id="cd04647">
    <property type="entry name" value="LbH_MAT_like"/>
    <property type="match status" value="1"/>
</dbReference>
<comment type="caution">
    <text evidence="8">The sequence shown here is derived from an EMBL/GenBank/DDBJ whole genome shotgun (WGS) entry which is preliminary data.</text>
</comment>
<organism evidence="8 9">
    <name type="scientific">Novosphingobium cyanobacteriorum</name>
    <dbReference type="NCBI Taxonomy" id="3024215"/>
    <lineage>
        <taxon>Bacteria</taxon>
        <taxon>Pseudomonadati</taxon>
        <taxon>Pseudomonadota</taxon>
        <taxon>Alphaproteobacteria</taxon>
        <taxon>Sphingomonadales</taxon>
        <taxon>Sphingomonadaceae</taxon>
        <taxon>Novosphingobium</taxon>
    </lineage>
</organism>
<dbReference type="PANTHER" id="PTHR43300:SF10">
    <property type="entry name" value="2,3,4,5-TETRAHYDROPYRIDINE-2,6-DICARBOXYLATE N-ACETYLTRANSFERASE"/>
    <property type="match status" value="1"/>
</dbReference>
<protein>
    <submittedName>
        <fullName evidence="8">Acyltransferase</fullName>
    </submittedName>
</protein>
<evidence type="ECO:0000256" key="7">
    <source>
        <dbReference type="ARBA" id="ARBA00023315"/>
    </source>
</evidence>
<name>A0ABT6CNQ6_9SPHN</name>
<keyword evidence="9" id="KW-1185">Reference proteome</keyword>
<dbReference type="InterPro" id="IPR050179">
    <property type="entry name" value="Trans_hexapeptide_repeat"/>
</dbReference>
<keyword evidence="7 8" id="KW-0012">Acyltransferase</keyword>
<evidence type="ECO:0000256" key="2">
    <source>
        <dbReference type="ARBA" id="ARBA00022605"/>
    </source>
</evidence>
<evidence type="ECO:0000256" key="3">
    <source>
        <dbReference type="ARBA" id="ARBA00022679"/>
    </source>
</evidence>
<dbReference type="SUPFAM" id="SSF51161">
    <property type="entry name" value="Trimeric LpxA-like enzymes"/>
    <property type="match status" value="1"/>
</dbReference>
<gene>
    <name evidence="8" type="ORF">POM99_20255</name>
</gene>
<evidence type="ECO:0000313" key="8">
    <source>
        <dbReference type="EMBL" id="MDF8335546.1"/>
    </source>
</evidence>
<evidence type="ECO:0000313" key="9">
    <source>
        <dbReference type="Proteomes" id="UP001222770"/>
    </source>
</evidence>
<accession>A0ABT6CNQ6</accession>
<dbReference type="Proteomes" id="UP001222770">
    <property type="component" value="Unassembled WGS sequence"/>
</dbReference>
<comment type="similarity">
    <text evidence="1">Belongs to the transferase hexapeptide repeat family.</text>
</comment>
<proteinExistence type="inferred from homology"/>
<evidence type="ECO:0000256" key="4">
    <source>
        <dbReference type="ARBA" id="ARBA00022737"/>
    </source>
</evidence>
<dbReference type="Gene3D" id="2.160.10.10">
    <property type="entry name" value="Hexapeptide repeat proteins"/>
    <property type="match status" value="1"/>
</dbReference>
<sequence length="149" mass="16605">MRSLNQLLWLQRFINKARIAFYNRFWGMDLHPTVKVSLTAKLDRTYPKGVHIKAYSYITFGATILTHDRTRGIYKDTVIEENCFIGARAIIMPGITVGHNSIVGAGAVVTKDVPPRSIVAGNPAEIIRTDIEVGRYGRFLSADKPKSAS</sequence>
<keyword evidence="4" id="KW-0677">Repeat</keyword>
<dbReference type="InterPro" id="IPR001451">
    <property type="entry name" value="Hexapep"/>
</dbReference>
<keyword evidence="6" id="KW-0457">Lysine biosynthesis</keyword>
<evidence type="ECO:0000256" key="1">
    <source>
        <dbReference type="ARBA" id="ARBA00007274"/>
    </source>
</evidence>
<dbReference type="InterPro" id="IPR018357">
    <property type="entry name" value="Hexapep_transf_CS"/>
</dbReference>
<dbReference type="InterPro" id="IPR011004">
    <property type="entry name" value="Trimer_LpxA-like_sf"/>
</dbReference>
<dbReference type="Pfam" id="PF14602">
    <property type="entry name" value="Hexapep_2"/>
    <property type="match status" value="1"/>
</dbReference>
<dbReference type="GO" id="GO:0016746">
    <property type="term" value="F:acyltransferase activity"/>
    <property type="evidence" value="ECO:0007669"/>
    <property type="project" value="UniProtKB-KW"/>
</dbReference>
<evidence type="ECO:0000256" key="6">
    <source>
        <dbReference type="ARBA" id="ARBA00023154"/>
    </source>
</evidence>
<evidence type="ECO:0000256" key="5">
    <source>
        <dbReference type="ARBA" id="ARBA00022915"/>
    </source>
</evidence>
<dbReference type="EMBL" id="JAROCY010000030">
    <property type="protein sequence ID" value="MDF8335546.1"/>
    <property type="molecule type" value="Genomic_DNA"/>
</dbReference>
<dbReference type="PROSITE" id="PS00101">
    <property type="entry name" value="HEXAPEP_TRANSFERASES"/>
    <property type="match status" value="1"/>
</dbReference>